<keyword evidence="4 10" id="KW-0274">FAD</keyword>
<reference evidence="15 16" key="1">
    <citation type="submission" date="2020-04" db="EMBL/GenBank/DDBJ databases">
        <title>Gordonia sp. nov. TBRC 11910.</title>
        <authorList>
            <person name="Suriyachadkun C."/>
        </authorList>
    </citation>
    <scope>NUCLEOTIDE SEQUENCE [LARGE SCALE GENOMIC DNA]</scope>
    <source>
        <strain evidence="15 16">TBRC 11910</strain>
    </source>
</reference>
<keyword evidence="16" id="KW-1185">Reference proteome</keyword>
<evidence type="ECO:0000256" key="8">
    <source>
        <dbReference type="ARBA" id="ARBA00066694"/>
    </source>
</evidence>
<organism evidence="15 16">
    <name type="scientific">Gordonia asplenii</name>
    <dbReference type="NCBI Taxonomy" id="2725283"/>
    <lineage>
        <taxon>Bacteria</taxon>
        <taxon>Bacillati</taxon>
        <taxon>Actinomycetota</taxon>
        <taxon>Actinomycetes</taxon>
        <taxon>Mycobacteriales</taxon>
        <taxon>Gordoniaceae</taxon>
        <taxon>Gordonia</taxon>
    </lineage>
</organism>
<accession>A0A848KX95</accession>
<evidence type="ECO:0000256" key="2">
    <source>
        <dbReference type="ARBA" id="ARBA00009347"/>
    </source>
</evidence>
<dbReference type="InterPro" id="IPR006091">
    <property type="entry name" value="Acyl-CoA_Oxase/DH_mid-dom"/>
</dbReference>
<evidence type="ECO:0000256" key="1">
    <source>
        <dbReference type="ARBA" id="ARBA00001974"/>
    </source>
</evidence>
<dbReference type="InterPro" id="IPR052166">
    <property type="entry name" value="Diverse_Acyl-CoA_DH"/>
</dbReference>
<feature type="domain" description="Acyl-CoA oxidase/dehydrogenase middle" evidence="12">
    <location>
        <begin position="159"/>
        <end position="266"/>
    </location>
</feature>
<gene>
    <name evidence="15" type="ORF">HH308_18765</name>
</gene>
<dbReference type="InterPro" id="IPR013786">
    <property type="entry name" value="AcylCoA_DH/ox_N"/>
</dbReference>
<dbReference type="InterPro" id="IPR009100">
    <property type="entry name" value="AcylCoA_DH/oxidase_NM_dom_sf"/>
</dbReference>
<feature type="domain" description="Acetyl-CoA dehydrogenase-like C-terminal" evidence="14">
    <location>
        <begin position="455"/>
        <end position="569"/>
    </location>
</feature>
<evidence type="ECO:0000256" key="7">
    <source>
        <dbReference type="ARBA" id="ARBA00058683"/>
    </source>
</evidence>
<evidence type="ECO:0000256" key="5">
    <source>
        <dbReference type="ARBA" id="ARBA00023002"/>
    </source>
</evidence>
<evidence type="ECO:0000313" key="16">
    <source>
        <dbReference type="Proteomes" id="UP000550729"/>
    </source>
</evidence>
<keyword evidence="3 10" id="KW-0285">Flavoprotein</keyword>
<evidence type="ECO:0000256" key="4">
    <source>
        <dbReference type="ARBA" id="ARBA00022827"/>
    </source>
</evidence>
<sequence>MYRVPTDDYAFLLSEYFERDVVAHATDGDLTAGDAVAVIAAAGEFAVEVLHPLNAVGDRVGAALSDGVVTSPPGYVDAYRRYAEGGWAGTFLPKDIGGEGVPWTVHGALSELWSASNAALSLCAGLSIAAALALNAAADDEIRDTYLAPIVAGRWTATMNLTEPQAGTDLASITTVARPQADGTWAVTGQKIFITWGDHDLAENIVHLVLARTPDAPAGLAGLSLFVVPKYLPDDGVPGSRNSITTVSIEHKLGIHSSPTCVLQYDAAVGRLVGELNGGLAAMFVMMNASRIGIGVQALGVADRAFQQARDYAAQRVQGTVVGRAPGTPIAQHPDVARLLISMSSRISAFRALSMQLAVWLDAAQQDDSTQARELAEFLVPIFKGWVTEEAVAITSDAVQVHGGVGFIEETGTAQHYRDARIFPIYEGTTAIQSNDLVGRKMLRDRGRTAEQFFALIEKDVVELRASSDAVAARTVERLDRALAAARRATTALVEHAASNPRNVFAVSVPYLTLCGLLAGGWAHARLLAAQLRRADTDDRRVIEADFYGVHQLSRVHGLLEIIEAGEVAVGEKLA</sequence>
<comment type="catalytic activity">
    <reaction evidence="6">
        <text>3-(methylsulfanyl)propanoyl-CoA + oxidized [electron-transfer flavoprotein] + H(+) = 3-(methylsulfanyl)acryloyl-CoA + reduced [electron-transfer flavoprotein]</text>
        <dbReference type="Rhea" id="RHEA:52612"/>
        <dbReference type="Rhea" id="RHEA-COMP:10685"/>
        <dbReference type="Rhea" id="RHEA-COMP:10686"/>
        <dbReference type="ChEBI" id="CHEBI:15378"/>
        <dbReference type="ChEBI" id="CHEBI:57692"/>
        <dbReference type="ChEBI" id="CHEBI:58307"/>
        <dbReference type="ChEBI" id="CHEBI:82815"/>
        <dbReference type="ChEBI" id="CHEBI:84994"/>
        <dbReference type="EC" id="1.3.99.41"/>
    </reaction>
    <physiologicalReaction direction="left-to-right" evidence="6">
        <dbReference type="Rhea" id="RHEA:52613"/>
    </physiologicalReaction>
</comment>
<dbReference type="Pfam" id="PF02771">
    <property type="entry name" value="Acyl-CoA_dh_N"/>
    <property type="match status" value="1"/>
</dbReference>
<dbReference type="InterPro" id="IPR009075">
    <property type="entry name" value="AcylCo_DH/oxidase_C"/>
</dbReference>
<evidence type="ECO:0000256" key="6">
    <source>
        <dbReference type="ARBA" id="ARBA00051388"/>
    </source>
</evidence>
<dbReference type="EMBL" id="JABBNB010000021">
    <property type="protein sequence ID" value="NMO03260.1"/>
    <property type="molecule type" value="Genomic_DNA"/>
</dbReference>
<dbReference type="FunFam" id="2.40.110.10:FF:000031">
    <property type="entry name" value="Acyl-CoA dehydrogenase, putative"/>
    <property type="match status" value="1"/>
</dbReference>
<feature type="domain" description="Acyl-CoA dehydrogenase/oxidase N-terminal" evidence="13">
    <location>
        <begin position="77"/>
        <end position="153"/>
    </location>
</feature>
<protein>
    <recommendedName>
        <fullName evidence="9">3-methylmercaptopropionyl-CoA dehydrogenase</fullName>
        <ecNumber evidence="8">1.3.99.41</ecNumber>
    </recommendedName>
</protein>
<dbReference type="Gene3D" id="1.20.140.10">
    <property type="entry name" value="Butyryl-CoA Dehydrogenase, subunit A, domain 3"/>
    <property type="match status" value="1"/>
</dbReference>
<dbReference type="EC" id="1.3.99.41" evidence="8"/>
<dbReference type="GO" id="GO:0016627">
    <property type="term" value="F:oxidoreductase activity, acting on the CH-CH group of donors"/>
    <property type="evidence" value="ECO:0007669"/>
    <property type="project" value="InterPro"/>
</dbReference>
<dbReference type="Gene3D" id="2.40.110.10">
    <property type="entry name" value="Butyryl-CoA Dehydrogenase, subunit A, domain 2"/>
    <property type="match status" value="1"/>
</dbReference>
<name>A0A848KX95_9ACTN</name>
<dbReference type="SUPFAM" id="SSF47203">
    <property type="entry name" value="Acyl-CoA dehydrogenase C-terminal domain-like"/>
    <property type="match status" value="1"/>
</dbReference>
<dbReference type="Pfam" id="PF12806">
    <property type="entry name" value="Acyl-CoA_dh_C"/>
    <property type="match status" value="1"/>
</dbReference>
<dbReference type="GO" id="GO:0050660">
    <property type="term" value="F:flavin adenine dinucleotide binding"/>
    <property type="evidence" value="ECO:0007669"/>
    <property type="project" value="InterPro"/>
</dbReference>
<evidence type="ECO:0000313" key="15">
    <source>
        <dbReference type="EMBL" id="NMO03260.1"/>
    </source>
</evidence>
<dbReference type="AlphaFoldDB" id="A0A848KX95"/>
<dbReference type="PANTHER" id="PTHR42803">
    <property type="entry name" value="ACYL-COA DEHYDROGENASE"/>
    <property type="match status" value="1"/>
</dbReference>
<evidence type="ECO:0000259" key="12">
    <source>
        <dbReference type="Pfam" id="PF02770"/>
    </source>
</evidence>
<dbReference type="PANTHER" id="PTHR42803:SF1">
    <property type="entry name" value="BROAD-SPECIFICITY LINEAR ACYL-COA DEHYDROGENASE FADE5"/>
    <property type="match status" value="1"/>
</dbReference>
<evidence type="ECO:0000256" key="10">
    <source>
        <dbReference type="RuleBase" id="RU362125"/>
    </source>
</evidence>
<dbReference type="InterPro" id="IPR025878">
    <property type="entry name" value="Acyl-CoA_dh-like_C_dom"/>
</dbReference>
<dbReference type="Proteomes" id="UP000550729">
    <property type="component" value="Unassembled WGS sequence"/>
</dbReference>
<comment type="caution">
    <text evidence="15">The sequence shown here is derived from an EMBL/GenBank/DDBJ whole genome shotgun (WGS) entry which is preliminary data.</text>
</comment>
<evidence type="ECO:0000259" key="14">
    <source>
        <dbReference type="Pfam" id="PF12806"/>
    </source>
</evidence>
<dbReference type="InterPro" id="IPR046373">
    <property type="entry name" value="Acyl-CoA_Oxase/DH_mid-dom_sf"/>
</dbReference>
<dbReference type="RefSeq" id="WP_170195768.1">
    <property type="nucleotide sequence ID" value="NZ_JABBNB010000021.1"/>
</dbReference>
<evidence type="ECO:0000256" key="3">
    <source>
        <dbReference type="ARBA" id="ARBA00022630"/>
    </source>
</evidence>
<dbReference type="InterPro" id="IPR037069">
    <property type="entry name" value="AcylCoA_DH/ox_N_sf"/>
</dbReference>
<dbReference type="SUPFAM" id="SSF56645">
    <property type="entry name" value="Acyl-CoA dehydrogenase NM domain-like"/>
    <property type="match status" value="1"/>
</dbReference>
<feature type="domain" description="Acyl-CoA dehydrogenase/oxidase C-terminal" evidence="11">
    <location>
        <begin position="277"/>
        <end position="437"/>
    </location>
</feature>
<keyword evidence="5 10" id="KW-0560">Oxidoreductase</keyword>
<proteinExistence type="inferred from homology"/>
<evidence type="ECO:0000259" key="13">
    <source>
        <dbReference type="Pfam" id="PF02771"/>
    </source>
</evidence>
<comment type="cofactor">
    <cofactor evidence="1 10">
        <name>FAD</name>
        <dbReference type="ChEBI" id="CHEBI:57692"/>
    </cofactor>
</comment>
<dbReference type="Pfam" id="PF00441">
    <property type="entry name" value="Acyl-CoA_dh_1"/>
    <property type="match status" value="1"/>
</dbReference>
<evidence type="ECO:0000259" key="11">
    <source>
        <dbReference type="Pfam" id="PF00441"/>
    </source>
</evidence>
<comment type="function">
    <text evidence="7">Involved in the assimilation of dimethylsulphoniopropionate (DMSP), an important compound in the fixation of carbon in marine phytoplankton, by mediating the conversion of 3-(methylthio)propanoyl-CoA (MMPA-CoA) to 3-(methylthio)acryloyl-CoA (MTA-CoA).</text>
</comment>
<comment type="similarity">
    <text evidence="2 10">Belongs to the acyl-CoA dehydrogenase family.</text>
</comment>
<dbReference type="Pfam" id="PF02770">
    <property type="entry name" value="Acyl-CoA_dh_M"/>
    <property type="match status" value="1"/>
</dbReference>
<dbReference type="Gene3D" id="1.10.540.10">
    <property type="entry name" value="Acyl-CoA dehydrogenase/oxidase, N-terminal domain"/>
    <property type="match status" value="1"/>
</dbReference>
<evidence type="ECO:0000256" key="9">
    <source>
        <dbReference type="ARBA" id="ARBA00069043"/>
    </source>
</evidence>
<dbReference type="InterPro" id="IPR036250">
    <property type="entry name" value="AcylCo_DH-like_C"/>
</dbReference>